<name>A0A4R6U1L7_9BACI</name>
<evidence type="ECO:0000256" key="1">
    <source>
        <dbReference type="SAM" id="SignalP"/>
    </source>
</evidence>
<dbReference type="AlphaFoldDB" id="A0A4R6U1L7"/>
<keyword evidence="3" id="KW-1185">Reference proteome</keyword>
<evidence type="ECO:0000313" key="2">
    <source>
        <dbReference type="EMBL" id="TDQ40298.1"/>
    </source>
</evidence>
<protein>
    <recommendedName>
        <fullName evidence="4">DUF3993 domain-containing protein</fullName>
    </recommendedName>
</protein>
<dbReference type="RefSeq" id="WP_133580124.1">
    <property type="nucleotide sequence ID" value="NZ_SNYJ01000006.1"/>
</dbReference>
<dbReference type="EMBL" id="SNYJ01000006">
    <property type="protein sequence ID" value="TDQ40298.1"/>
    <property type="molecule type" value="Genomic_DNA"/>
</dbReference>
<evidence type="ECO:0000313" key="3">
    <source>
        <dbReference type="Proteomes" id="UP000295632"/>
    </source>
</evidence>
<dbReference type="Proteomes" id="UP000295632">
    <property type="component" value="Unassembled WGS sequence"/>
</dbReference>
<organism evidence="2 3">
    <name type="scientific">Aureibacillus halotolerans</name>
    <dbReference type="NCBI Taxonomy" id="1508390"/>
    <lineage>
        <taxon>Bacteria</taxon>
        <taxon>Bacillati</taxon>
        <taxon>Bacillota</taxon>
        <taxon>Bacilli</taxon>
        <taxon>Bacillales</taxon>
        <taxon>Bacillaceae</taxon>
        <taxon>Aureibacillus</taxon>
    </lineage>
</organism>
<sequence>MMRNVRKVTIGLVSLMVMVALASHYYTPTDMDPNLRIVDPNVNEVTTVSRAINQPSHEQDSMNESSLRPIVEQLTSDFMNTLKQNANSDFIVENIHNKEDLYEAFEPIAERDAVKPYIDFFFHEEDGHLYIVPTELPPWFNPNHDFDLTVKSPQSFFITQHTSNELYGDYSIEIWFTNKAGSWKIEEIVHK</sequence>
<feature type="chain" id="PRO_5021028748" description="DUF3993 domain-containing protein" evidence="1">
    <location>
        <begin position="23"/>
        <end position="191"/>
    </location>
</feature>
<keyword evidence="1" id="KW-0732">Signal</keyword>
<feature type="signal peptide" evidence="1">
    <location>
        <begin position="1"/>
        <end position="22"/>
    </location>
</feature>
<evidence type="ECO:0008006" key="4">
    <source>
        <dbReference type="Google" id="ProtNLM"/>
    </source>
</evidence>
<reference evidence="2 3" key="1">
    <citation type="submission" date="2019-03" db="EMBL/GenBank/DDBJ databases">
        <title>Genomic Encyclopedia of Type Strains, Phase IV (KMG-IV): sequencing the most valuable type-strain genomes for metagenomic binning, comparative biology and taxonomic classification.</title>
        <authorList>
            <person name="Goeker M."/>
        </authorList>
    </citation>
    <scope>NUCLEOTIDE SEQUENCE [LARGE SCALE GENOMIC DNA]</scope>
    <source>
        <strain evidence="2 3">DSM 28697</strain>
    </source>
</reference>
<proteinExistence type="predicted"/>
<gene>
    <name evidence="2" type="ORF">EV213_10614</name>
</gene>
<comment type="caution">
    <text evidence="2">The sequence shown here is derived from an EMBL/GenBank/DDBJ whole genome shotgun (WGS) entry which is preliminary data.</text>
</comment>
<dbReference type="OrthoDB" id="2880030at2"/>
<accession>A0A4R6U1L7</accession>